<accession>A0A1C6SI29</accession>
<proteinExistence type="predicted"/>
<feature type="chain" id="PRO_5039254322" evidence="1">
    <location>
        <begin position="27"/>
        <end position="422"/>
    </location>
</feature>
<organism evidence="2 3">
    <name type="scientific">Micromonospora pallida</name>
    <dbReference type="NCBI Taxonomy" id="145854"/>
    <lineage>
        <taxon>Bacteria</taxon>
        <taxon>Bacillati</taxon>
        <taxon>Actinomycetota</taxon>
        <taxon>Actinomycetes</taxon>
        <taxon>Micromonosporales</taxon>
        <taxon>Micromonosporaceae</taxon>
        <taxon>Micromonospora</taxon>
    </lineage>
</organism>
<dbReference type="SUPFAM" id="SSF53850">
    <property type="entry name" value="Periplasmic binding protein-like II"/>
    <property type="match status" value="1"/>
</dbReference>
<dbReference type="InterPro" id="IPR050490">
    <property type="entry name" value="Bact_solute-bd_prot1"/>
</dbReference>
<keyword evidence="1" id="KW-0732">Signal</keyword>
<dbReference type="InterPro" id="IPR006059">
    <property type="entry name" value="SBP"/>
</dbReference>
<reference evidence="3" key="1">
    <citation type="submission" date="2016-06" db="EMBL/GenBank/DDBJ databases">
        <authorList>
            <person name="Varghese N."/>
            <person name="Submissions Spin"/>
        </authorList>
    </citation>
    <scope>NUCLEOTIDE SEQUENCE [LARGE SCALE GENOMIC DNA]</scope>
    <source>
        <strain evidence="3">DSM 43817</strain>
    </source>
</reference>
<dbReference type="Proteomes" id="UP000198959">
    <property type="component" value="Unassembled WGS sequence"/>
</dbReference>
<dbReference type="AlphaFoldDB" id="A0A1C6SI29"/>
<sequence length="422" mass="44735">MSRRLTSGIAAVGAVALMLTGCSTDAGSSSQSSDKLTIAWKGSEKLGIDAVVEQYKKDFPDREVVVTTADVEQYQATLRTQISAGTAADVVFVWPGDGNPGAIRQIAPGGFLEDLSDHDWVQKYPASLKPLTEVDGKTYLMAPTVTAFGPFYNEAALKETGATAPKVWDEVIPFCKAVKAAGKSAYALGAAALNNTQNPLYSLVPSLVYGADRDFDEKLKSGQTSFAKNEGWQQSMRKYEEMAKAGCFGENATGTTTDQQIQLVASGKSVGMFTIAYQLGALHKAAPNAKFVFTPLTGGNDPNNLLLAASSAGGAAVNAKAKNKKLALEFVDYLASPKVMKIYNDALMGAVPSISTGEAASDENRAVITEYLEAGKTVPFLNQNWPNARVEQAMYAAIQAMLAGEGSSADVLAAMDAEYKRQ</sequence>
<dbReference type="PANTHER" id="PTHR43649:SF14">
    <property type="entry name" value="BLR3389 PROTEIN"/>
    <property type="match status" value="1"/>
</dbReference>
<evidence type="ECO:0000313" key="3">
    <source>
        <dbReference type="Proteomes" id="UP000198959"/>
    </source>
</evidence>
<evidence type="ECO:0000313" key="2">
    <source>
        <dbReference type="EMBL" id="SCL28919.1"/>
    </source>
</evidence>
<protein>
    <submittedName>
        <fullName evidence="2">Raffinose/stachyose/melibiose transport system substrate-binding protein</fullName>
    </submittedName>
</protein>
<keyword evidence="3" id="KW-1185">Reference proteome</keyword>
<dbReference type="Pfam" id="PF13416">
    <property type="entry name" value="SBP_bac_8"/>
    <property type="match status" value="1"/>
</dbReference>
<feature type="signal peptide" evidence="1">
    <location>
        <begin position="1"/>
        <end position="26"/>
    </location>
</feature>
<dbReference type="PROSITE" id="PS51257">
    <property type="entry name" value="PROKAR_LIPOPROTEIN"/>
    <property type="match status" value="1"/>
</dbReference>
<name>A0A1C6SI29_9ACTN</name>
<gene>
    <name evidence="2" type="ORF">GA0074692_2630</name>
</gene>
<dbReference type="Gene3D" id="3.40.190.10">
    <property type="entry name" value="Periplasmic binding protein-like II"/>
    <property type="match status" value="2"/>
</dbReference>
<dbReference type="OrthoDB" id="3256840at2"/>
<evidence type="ECO:0000256" key="1">
    <source>
        <dbReference type="SAM" id="SignalP"/>
    </source>
</evidence>
<dbReference type="EMBL" id="FMHW01000002">
    <property type="protein sequence ID" value="SCL28919.1"/>
    <property type="molecule type" value="Genomic_DNA"/>
</dbReference>
<dbReference type="PANTHER" id="PTHR43649">
    <property type="entry name" value="ARABINOSE-BINDING PROTEIN-RELATED"/>
    <property type="match status" value="1"/>
</dbReference>
<dbReference type="RefSeq" id="WP_141725262.1">
    <property type="nucleotide sequence ID" value="NZ_FMHW01000002.1"/>
</dbReference>
<dbReference type="STRING" id="145854.GA0074692_2630"/>